<dbReference type="SUPFAM" id="SSF49373">
    <property type="entry name" value="Invasin/intimin cell-adhesion fragments"/>
    <property type="match status" value="1"/>
</dbReference>
<dbReference type="InterPro" id="IPR003343">
    <property type="entry name" value="Big_2"/>
</dbReference>
<dbReference type="Pfam" id="PF02368">
    <property type="entry name" value="Big_2"/>
    <property type="match status" value="1"/>
</dbReference>
<dbReference type="OrthoDB" id="196372at2"/>
<sequence length="329" mass="34681">MQACGPVDDGCGGSLDCGACPEVEQVKISPTGNQVLQVGAELQLDAVATATDGSQTFCEFGWSSGDPTIARVTTDGTVSGLEAGITDIRVECRGATDRVRVYVNDSGLSAALTDPASLAMWFRADVGLNFSGGASVEEWEDLSGNGSIVANDSFSRHPRRVNGAINDKPALQFTGNQELRTTASHAALDEATIFVVAKNTEATHRGQILSNCNDGGNNQLRFDGSADGLYFYGQENGLDEAVTVGSPTTDYSVVTVTLSNSQLRVRQNAQDQASVSVSANGTWNFGQIGARCSSEHLEGEVAEILAYSRVLGDTELGEVEAYLMTRYGL</sequence>
<organism evidence="2 3">
    <name type="scientific">Persicimonas caeni</name>
    <dbReference type="NCBI Taxonomy" id="2292766"/>
    <lineage>
        <taxon>Bacteria</taxon>
        <taxon>Deltaproteobacteria</taxon>
        <taxon>Bradymonadales</taxon>
        <taxon>Bradymonadaceae</taxon>
        <taxon>Persicimonas</taxon>
    </lineage>
</organism>
<dbReference type="Proteomes" id="UP000315995">
    <property type="component" value="Chromosome"/>
</dbReference>
<dbReference type="EMBL" id="CP041186">
    <property type="protein sequence ID" value="QDG54953.1"/>
    <property type="molecule type" value="Genomic_DNA"/>
</dbReference>
<dbReference type="InterPro" id="IPR013320">
    <property type="entry name" value="ConA-like_dom_sf"/>
</dbReference>
<dbReference type="InterPro" id="IPR008964">
    <property type="entry name" value="Invasin/intimin_cell_adhesion"/>
</dbReference>
<keyword evidence="3" id="KW-1185">Reference proteome</keyword>
<protein>
    <recommendedName>
        <fullName evidence="1">BIG2 domain-containing protein</fullName>
    </recommendedName>
</protein>
<gene>
    <name evidence="2" type="ORF">FIV42_23865</name>
</gene>
<dbReference type="SUPFAM" id="SSF49899">
    <property type="entry name" value="Concanavalin A-like lectins/glucanases"/>
    <property type="match status" value="1"/>
</dbReference>
<proteinExistence type="predicted"/>
<evidence type="ECO:0000259" key="1">
    <source>
        <dbReference type="Pfam" id="PF02368"/>
    </source>
</evidence>
<feature type="domain" description="BIG2" evidence="1">
    <location>
        <begin position="23"/>
        <end position="90"/>
    </location>
</feature>
<evidence type="ECO:0000313" key="2">
    <source>
        <dbReference type="EMBL" id="QDG54953.1"/>
    </source>
</evidence>
<dbReference type="Gene3D" id="2.60.40.1080">
    <property type="match status" value="1"/>
</dbReference>
<evidence type="ECO:0000313" key="3">
    <source>
        <dbReference type="Proteomes" id="UP000315995"/>
    </source>
</evidence>
<accession>A0A5B8YE55</accession>
<reference evidence="2 3" key="1">
    <citation type="submission" date="2019-06" db="EMBL/GenBank/DDBJ databases">
        <title>Persicimonas caeni gen. nov., sp. nov., a predatory bacterium isolated from solar saltern.</title>
        <authorList>
            <person name="Wang S."/>
        </authorList>
    </citation>
    <scope>NUCLEOTIDE SEQUENCE [LARGE SCALE GENOMIC DNA]</scope>
    <source>
        <strain evidence="2 3">YN101</strain>
    </source>
</reference>
<dbReference type="Gene3D" id="2.60.120.200">
    <property type="match status" value="1"/>
</dbReference>
<accession>A0A4Y6Q319</accession>
<name>A0A4Y6Q319_PERCE</name>
<dbReference type="AlphaFoldDB" id="A0A4Y6Q319"/>